<keyword evidence="5 9" id="KW-0798">TonB box</keyword>
<dbReference type="GO" id="GO:0015344">
    <property type="term" value="F:siderophore uptake transmembrane transporter activity"/>
    <property type="evidence" value="ECO:0007669"/>
    <property type="project" value="TreeGrafter"/>
</dbReference>
<dbReference type="GO" id="GO:0044718">
    <property type="term" value="P:siderophore transmembrane transport"/>
    <property type="evidence" value="ECO:0007669"/>
    <property type="project" value="TreeGrafter"/>
</dbReference>
<dbReference type="SUPFAM" id="SSF56935">
    <property type="entry name" value="Porins"/>
    <property type="match status" value="1"/>
</dbReference>
<feature type="domain" description="TonB-dependent receptor plug" evidence="13">
    <location>
        <begin position="42"/>
        <end position="152"/>
    </location>
</feature>
<comment type="subcellular location">
    <subcellularLocation>
        <location evidence="1 8">Cell outer membrane</location>
        <topology evidence="1 8">Multi-pass membrane protein</topology>
    </subcellularLocation>
</comment>
<evidence type="ECO:0000256" key="9">
    <source>
        <dbReference type="RuleBase" id="RU003357"/>
    </source>
</evidence>
<dbReference type="InterPro" id="IPR039426">
    <property type="entry name" value="TonB-dep_rcpt-like"/>
</dbReference>
<evidence type="ECO:0000256" key="6">
    <source>
        <dbReference type="ARBA" id="ARBA00023136"/>
    </source>
</evidence>
<keyword evidence="7 8" id="KW-0998">Cell outer membrane</keyword>
<proteinExistence type="inferred from homology"/>
<feature type="compositionally biased region" description="Polar residues" evidence="10">
    <location>
        <begin position="270"/>
        <end position="282"/>
    </location>
</feature>
<keyword evidence="3 8" id="KW-1134">Transmembrane beta strand</keyword>
<dbReference type="Pfam" id="PF00593">
    <property type="entry name" value="TonB_dep_Rec_b-barrel"/>
    <property type="match status" value="1"/>
</dbReference>
<evidence type="ECO:0000256" key="11">
    <source>
        <dbReference type="SAM" id="SignalP"/>
    </source>
</evidence>
<dbReference type="EMBL" id="CAAGWG010000006">
    <property type="protein sequence ID" value="VGD04362.1"/>
    <property type="molecule type" value="Genomic_DNA"/>
</dbReference>
<organism evidence="14 15">
    <name type="scientific">Klebsiella pneumoniae</name>
    <dbReference type="NCBI Taxonomy" id="573"/>
    <lineage>
        <taxon>Bacteria</taxon>
        <taxon>Pseudomonadati</taxon>
        <taxon>Pseudomonadota</taxon>
        <taxon>Gammaproteobacteria</taxon>
        <taxon>Enterobacterales</taxon>
        <taxon>Enterobacteriaceae</taxon>
        <taxon>Klebsiella/Raoultella group</taxon>
        <taxon>Klebsiella</taxon>
        <taxon>Klebsiella pneumoniae complex</taxon>
    </lineage>
</organism>
<dbReference type="NCBIfam" id="NF041535">
    <property type="entry name" value="TonB_rec_PqqU"/>
    <property type="match status" value="1"/>
</dbReference>
<evidence type="ECO:0000259" key="12">
    <source>
        <dbReference type="Pfam" id="PF00593"/>
    </source>
</evidence>
<dbReference type="RefSeq" id="WP_167878257.1">
    <property type="nucleotide sequence ID" value="NZ_CAAGWG010000006.1"/>
</dbReference>
<dbReference type="InterPro" id="IPR012910">
    <property type="entry name" value="Plug_dom"/>
</dbReference>
<evidence type="ECO:0000313" key="15">
    <source>
        <dbReference type="Proteomes" id="UP000294876"/>
    </source>
</evidence>
<accession>A0AB74QRH2</accession>
<evidence type="ECO:0000256" key="4">
    <source>
        <dbReference type="ARBA" id="ARBA00022692"/>
    </source>
</evidence>
<dbReference type="PANTHER" id="PTHR30069">
    <property type="entry name" value="TONB-DEPENDENT OUTER MEMBRANE RECEPTOR"/>
    <property type="match status" value="1"/>
</dbReference>
<dbReference type="InterPro" id="IPR037066">
    <property type="entry name" value="Plug_dom_sf"/>
</dbReference>
<dbReference type="Gene3D" id="2.170.130.10">
    <property type="entry name" value="TonB-dependent receptor, plug domain"/>
    <property type="match status" value="1"/>
</dbReference>
<dbReference type="InterPro" id="IPR048212">
    <property type="entry name" value="PqqU"/>
</dbReference>
<evidence type="ECO:0000256" key="7">
    <source>
        <dbReference type="ARBA" id="ARBA00023237"/>
    </source>
</evidence>
<feature type="domain" description="TonB-dependent receptor-like beta-barrel" evidence="12">
    <location>
        <begin position="232"/>
        <end position="663"/>
    </location>
</feature>
<keyword evidence="6 8" id="KW-0472">Membrane</keyword>
<evidence type="ECO:0000256" key="8">
    <source>
        <dbReference type="PROSITE-ProRule" id="PRU01360"/>
    </source>
</evidence>
<dbReference type="Gene3D" id="2.40.170.20">
    <property type="entry name" value="TonB-dependent receptor, beta-barrel domain"/>
    <property type="match status" value="1"/>
</dbReference>
<keyword evidence="2 8" id="KW-0813">Transport</keyword>
<dbReference type="Pfam" id="PF07715">
    <property type="entry name" value="Plug"/>
    <property type="match status" value="1"/>
</dbReference>
<dbReference type="InterPro" id="IPR036942">
    <property type="entry name" value="Beta-barrel_TonB_sf"/>
</dbReference>
<keyword evidence="14" id="KW-0675">Receptor</keyword>
<comment type="similarity">
    <text evidence="8 9">Belongs to the TonB-dependent receptor family.</text>
</comment>
<dbReference type="CDD" id="cd01347">
    <property type="entry name" value="ligand_gated_channel"/>
    <property type="match status" value="1"/>
</dbReference>
<dbReference type="AlphaFoldDB" id="A0AB74QRH2"/>
<dbReference type="PROSITE" id="PS52016">
    <property type="entry name" value="TONB_DEPENDENT_REC_3"/>
    <property type="match status" value="1"/>
</dbReference>
<keyword evidence="4 8" id="KW-0812">Transmembrane</keyword>
<evidence type="ECO:0000256" key="1">
    <source>
        <dbReference type="ARBA" id="ARBA00004571"/>
    </source>
</evidence>
<dbReference type="InterPro" id="IPR000531">
    <property type="entry name" value="Beta-barrel_TonB"/>
</dbReference>
<name>A0AB74QRH2_KLEPN</name>
<dbReference type="GO" id="GO:0009279">
    <property type="term" value="C:cell outer membrane"/>
    <property type="evidence" value="ECO:0007669"/>
    <property type="project" value="UniProtKB-SubCell"/>
</dbReference>
<evidence type="ECO:0000256" key="3">
    <source>
        <dbReference type="ARBA" id="ARBA00022452"/>
    </source>
</evidence>
<feature type="chain" id="PRO_5044497755" evidence="11">
    <location>
        <begin position="25"/>
        <end position="701"/>
    </location>
</feature>
<evidence type="ECO:0000259" key="13">
    <source>
        <dbReference type="Pfam" id="PF07715"/>
    </source>
</evidence>
<feature type="signal peptide" evidence="11">
    <location>
        <begin position="1"/>
        <end position="24"/>
    </location>
</feature>
<protein>
    <submittedName>
        <fullName evidence="14">TonB-dependent receptor yncD</fullName>
    </submittedName>
</protein>
<evidence type="ECO:0000313" key="14">
    <source>
        <dbReference type="EMBL" id="VGD04362.1"/>
    </source>
</evidence>
<sequence>MKILSVRHAALPALLLPLIAAAQAADEQTMVVTAAPTTVSELDTPAAVSVVNGDEMRQAAPRVNLSESLGAVPGLQVQNRQNYAQDLQLSIRGFGSRSTYGVRGLRIYVDGIPATMPDGQGQTSNIDIGSVDTIEVLRGPFSALYGNSSGGVINVTSQTGTQPPTVEASSYYGSFGTWHYGMKATGAVGDGSHAGDVDYTVSTNRFTTHVYRDHSGARKNLANARLGVRINDVSKLTLLLNSVDIKANDAGGLTADEWRDNPRQSPRGDQYNTRKNTRQTQAGLRYERQLSAQDDLSVMMYAGERETTQFQSIPRAPQLKPSHAGGVIDLTRHYQGIDTRLTHRGELLVPVTLTAGLDYENMSERRKGYENFVMVNGAPQYGEQGALRRNERNLMWNVDPYLQTQWQLTDKLSLDAGVRYSSVWFDSNDYYITPGNGDDSGDASYHKWLPAGSLKYALTDAWNVYLSAGRGFETPTINELSYRSDNQSGLNFGLKPSTNDTVEIGSKTRIGNGLFTAALFQTNTDNEIVVDSSSGGRTSYKNAGKTRRQGMELGLDQQFGESWRLKAAWTWLDATYRTNVCDDASCNGNRIPGIARNMGYASFGYQPEQGWYAGSDIRYMSDIMANDENTAKAPSWTVVGLTTGYKWSYGRMDMDLFGRIDNLFDREYVGSVIVNESNGRYYEPAPGRNYGIGLNLAWRFE</sequence>
<gene>
    <name evidence="14" type="primary">fecA_1</name>
    <name evidence="14" type="ORF">SAMEA104567804_02395</name>
</gene>
<evidence type="ECO:0000256" key="2">
    <source>
        <dbReference type="ARBA" id="ARBA00022448"/>
    </source>
</evidence>
<comment type="caution">
    <text evidence="14">The sequence shown here is derived from an EMBL/GenBank/DDBJ whole genome shotgun (WGS) entry which is preliminary data.</text>
</comment>
<keyword evidence="11" id="KW-0732">Signal</keyword>
<dbReference type="PANTHER" id="PTHR30069:SF28">
    <property type="entry name" value="TONB-DEPENDENT RECEPTOR YNCD-RELATED"/>
    <property type="match status" value="1"/>
</dbReference>
<dbReference type="Proteomes" id="UP000294876">
    <property type="component" value="Unassembled WGS sequence"/>
</dbReference>
<evidence type="ECO:0000256" key="10">
    <source>
        <dbReference type="SAM" id="MobiDB-lite"/>
    </source>
</evidence>
<evidence type="ECO:0000256" key="5">
    <source>
        <dbReference type="ARBA" id="ARBA00023077"/>
    </source>
</evidence>
<reference evidence="14 15" key="1">
    <citation type="submission" date="2019-03" db="EMBL/GenBank/DDBJ databases">
        <authorList>
            <consortium name="Pathogen Informatics"/>
        </authorList>
    </citation>
    <scope>NUCLEOTIDE SEQUENCE [LARGE SCALE GENOMIC DNA]</scope>
    <source>
        <strain evidence="14 15">5012STDY7312589</strain>
    </source>
</reference>
<feature type="region of interest" description="Disordered" evidence="10">
    <location>
        <begin position="252"/>
        <end position="282"/>
    </location>
</feature>